<feature type="region of interest" description="Disordered" evidence="2">
    <location>
        <begin position="343"/>
        <end position="375"/>
    </location>
</feature>
<evidence type="ECO:0000313" key="4">
    <source>
        <dbReference type="EMBL" id="MFC4137059.1"/>
    </source>
</evidence>
<evidence type="ECO:0000259" key="3">
    <source>
        <dbReference type="PROSITE" id="PS50006"/>
    </source>
</evidence>
<dbReference type="SUPFAM" id="SSF49879">
    <property type="entry name" value="SMAD/FHA domain"/>
    <property type="match status" value="1"/>
</dbReference>
<evidence type="ECO:0000256" key="1">
    <source>
        <dbReference type="ARBA" id="ARBA00022553"/>
    </source>
</evidence>
<feature type="compositionally biased region" description="Basic and acidic residues" evidence="2">
    <location>
        <begin position="366"/>
        <end position="375"/>
    </location>
</feature>
<keyword evidence="1" id="KW-0597">Phosphoprotein</keyword>
<gene>
    <name evidence="4" type="ORF">ACFOZ4_41185</name>
</gene>
<dbReference type="SMART" id="SM00240">
    <property type="entry name" value="FHA"/>
    <property type="match status" value="1"/>
</dbReference>
<keyword evidence="5" id="KW-1185">Reference proteome</keyword>
<organism evidence="4 5">
    <name type="scientific">Hamadaea flava</name>
    <dbReference type="NCBI Taxonomy" id="1742688"/>
    <lineage>
        <taxon>Bacteria</taxon>
        <taxon>Bacillati</taxon>
        <taxon>Actinomycetota</taxon>
        <taxon>Actinomycetes</taxon>
        <taxon>Micromonosporales</taxon>
        <taxon>Micromonosporaceae</taxon>
        <taxon>Hamadaea</taxon>
    </lineage>
</organism>
<dbReference type="InterPro" id="IPR000253">
    <property type="entry name" value="FHA_dom"/>
</dbReference>
<protein>
    <submittedName>
        <fullName evidence="4">FHA domain-containing protein</fullName>
    </submittedName>
</protein>
<reference evidence="5" key="1">
    <citation type="journal article" date="2019" name="Int. J. Syst. Evol. Microbiol.">
        <title>The Global Catalogue of Microorganisms (GCM) 10K type strain sequencing project: providing services to taxonomists for standard genome sequencing and annotation.</title>
        <authorList>
            <consortium name="The Broad Institute Genomics Platform"/>
            <consortium name="The Broad Institute Genome Sequencing Center for Infectious Disease"/>
            <person name="Wu L."/>
            <person name="Ma J."/>
        </authorList>
    </citation>
    <scope>NUCLEOTIDE SEQUENCE [LARGE SCALE GENOMIC DNA]</scope>
    <source>
        <strain evidence="5">CGMCC 4.7289</strain>
    </source>
</reference>
<dbReference type="Gene3D" id="2.60.200.20">
    <property type="match status" value="1"/>
</dbReference>
<name>A0ABV8M2W5_9ACTN</name>
<dbReference type="Proteomes" id="UP001595816">
    <property type="component" value="Unassembled WGS sequence"/>
</dbReference>
<dbReference type="CDD" id="cd00060">
    <property type="entry name" value="FHA"/>
    <property type="match status" value="1"/>
</dbReference>
<evidence type="ECO:0000313" key="5">
    <source>
        <dbReference type="Proteomes" id="UP001595816"/>
    </source>
</evidence>
<comment type="caution">
    <text evidence="4">The sequence shown here is derived from an EMBL/GenBank/DDBJ whole genome shotgun (WGS) entry which is preliminary data.</text>
</comment>
<sequence length="375" mass="42259">MRIEEHLTTVPDDVDVVLDLSNVVRERGLCSARPADLRRLFALIDGLKTYLADGTVQVSVVTDWSLERRSDLLSTSERRALRRWIDGGLIEARDGADDRVLEIADVTGAKVVSHDNFKGRHRDFPWIPGSADRFLRMRPDGDGIRVEARDIPIYPEHQLSSAEEHDLLRAAGLYDRERRLRREPLTRGWRCPVPDCPLFGEGRDGGQPLPAYRDGRVCCPSHRRPMSDLGRLLRPIQLKVSVNRTVVDRFLVTPGEPVTVGRELLRRVPPQYGDLISRRHAELAWDGQVLTVTDLNSRNGVRVKGRRLTPGRPERWDLRDAVALHEKVKLVVSGRHFVFDDAPTSEDAKATGDSAAADAPSVAFDAETRVHRGRR</sequence>
<proteinExistence type="predicted"/>
<feature type="compositionally biased region" description="Low complexity" evidence="2">
    <location>
        <begin position="351"/>
        <end position="365"/>
    </location>
</feature>
<dbReference type="EMBL" id="JBHSAY010000035">
    <property type="protein sequence ID" value="MFC4137059.1"/>
    <property type="molecule type" value="Genomic_DNA"/>
</dbReference>
<dbReference type="Pfam" id="PF00498">
    <property type="entry name" value="FHA"/>
    <property type="match status" value="1"/>
</dbReference>
<dbReference type="RefSeq" id="WP_253762270.1">
    <property type="nucleotide sequence ID" value="NZ_JAMZDZ010000001.1"/>
</dbReference>
<dbReference type="InterPro" id="IPR008984">
    <property type="entry name" value="SMAD_FHA_dom_sf"/>
</dbReference>
<evidence type="ECO:0000256" key="2">
    <source>
        <dbReference type="SAM" id="MobiDB-lite"/>
    </source>
</evidence>
<accession>A0ABV8M2W5</accession>
<dbReference type="PROSITE" id="PS50006">
    <property type="entry name" value="FHA_DOMAIN"/>
    <property type="match status" value="1"/>
</dbReference>
<feature type="domain" description="FHA" evidence="3">
    <location>
        <begin position="258"/>
        <end position="308"/>
    </location>
</feature>